<sequence>MPTRMSEVGDKRHLQVTMSRPRPVRRVTPPAEPPVLPERSLAGYVHAVAAELGVGPAGTGVEVADVNTGYVALPQRCPRYPNRDLMLVWGDRDGWVVAVETDPAEEPVIVAYFADDVLPEPAEVARFVRGLGAGEPVGLVVPPRWRERSATGDLAARLERYAPHARYFPPPF</sequence>
<name>A0A1I5LY98_9PSEU</name>
<feature type="domain" description="DUF6292" evidence="1">
    <location>
        <begin position="44"/>
        <end position="129"/>
    </location>
</feature>
<organism evidence="2 3">
    <name type="scientific">Amycolatopsis arida</name>
    <dbReference type="NCBI Taxonomy" id="587909"/>
    <lineage>
        <taxon>Bacteria</taxon>
        <taxon>Bacillati</taxon>
        <taxon>Actinomycetota</taxon>
        <taxon>Actinomycetes</taxon>
        <taxon>Pseudonocardiales</taxon>
        <taxon>Pseudonocardiaceae</taxon>
        <taxon>Amycolatopsis</taxon>
    </lineage>
</organism>
<gene>
    <name evidence="2" type="ORF">SAMN05421810_101721</name>
</gene>
<accession>A0A1I5LY98</accession>
<dbReference type="EMBL" id="FOWW01000001">
    <property type="protein sequence ID" value="SFP02299.1"/>
    <property type="molecule type" value="Genomic_DNA"/>
</dbReference>
<dbReference type="InterPro" id="IPR046259">
    <property type="entry name" value="DUF6292"/>
</dbReference>
<reference evidence="3" key="1">
    <citation type="submission" date="2016-10" db="EMBL/GenBank/DDBJ databases">
        <authorList>
            <person name="Varghese N."/>
            <person name="Submissions S."/>
        </authorList>
    </citation>
    <scope>NUCLEOTIDE SEQUENCE [LARGE SCALE GENOMIC DNA]</scope>
    <source>
        <strain evidence="3">CGMCC 4.5579</strain>
    </source>
</reference>
<protein>
    <recommendedName>
        <fullName evidence="1">DUF6292 domain-containing protein</fullName>
    </recommendedName>
</protein>
<dbReference type="Proteomes" id="UP000198727">
    <property type="component" value="Unassembled WGS sequence"/>
</dbReference>
<keyword evidence="3" id="KW-1185">Reference proteome</keyword>
<dbReference type="AlphaFoldDB" id="A0A1I5LY98"/>
<dbReference type="Pfam" id="PF19809">
    <property type="entry name" value="DUF6292"/>
    <property type="match status" value="1"/>
</dbReference>
<evidence type="ECO:0000313" key="2">
    <source>
        <dbReference type="EMBL" id="SFP02299.1"/>
    </source>
</evidence>
<proteinExistence type="predicted"/>
<evidence type="ECO:0000313" key="3">
    <source>
        <dbReference type="Proteomes" id="UP000198727"/>
    </source>
</evidence>
<evidence type="ECO:0000259" key="1">
    <source>
        <dbReference type="Pfam" id="PF19809"/>
    </source>
</evidence>